<accession>A0A3B1JMF1</accession>
<reference evidence="3" key="4">
    <citation type="submission" date="2025-09" db="UniProtKB">
        <authorList>
            <consortium name="Ensembl"/>
        </authorList>
    </citation>
    <scope>IDENTIFICATION</scope>
</reference>
<dbReference type="GO" id="GO:0000149">
    <property type="term" value="F:SNARE binding"/>
    <property type="evidence" value="ECO:0007669"/>
    <property type="project" value="TreeGrafter"/>
</dbReference>
<dbReference type="Ensembl" id="ENSAMXT00000035611.1">
    <property type="protein sequence ID" value="ENSAMXP00000042906.1"/>
    <property type="gene ID" value="ENSAMXG00000037969.1"/>
</dbReference>
<feature type="domain" description="T-SNARE coiled-coil homology" evidence="2">
    <location>
        <begin position="40"/>
        <end position="85"/>
    </location>
</feature>
<dbReference type="GO" id="GO:0005484">
    <property type="term" value="F:SNAP receptor activity"/>
    <property type="evidence" value="ECO:0007669"/>
    <property type="project" value="TreeGrafter"/>
</dbReference>
<protein>
    <recommendedName>
        <fullName evidence="2">t-SNARE coiled-coil homology domain-containing protein</fullName>
    </recommendedName>
</protein>
<dbReference type="AlphaFoldDB" id="A0A3B1JMF1"/>
<dbReference type="Proteomes" id="UP000018467">
    <property type="component" value="Unassembled WGS sequence"/>
</dbReference>
<dbReference type="GO" id="GO:0031201">
    <property type="term" value="C:SNARE complex"/>
    <property type="evidence" value="ECO:0007669"/>
    <property type="project" value="TreeGrafter"/>
</dbReference>
<dbReference type="GO" id="GO:0008021">
    <property type="term" value="C:synaptic vesicle"/>
    <property type="evidence" value="ECO:0007669"/>
    <property type="project" value="TreeGrafter"/>
</dbReference>
<dbReference type="GO" id="GO:0031629">
    <property type="term" value="P:synaptic vesicle fusion to presynaptic active zone membrane"/>
    <property type="evidence" value="ECO:0007669"/>
    <property type="project" value="TreeGrafter"/>
</dbReference>
<reference evidence="4" key="2">
    <citation type="journal article" date="2014" name="Nat. Commun.">
        <title>The cavefish genome reveals candidate genes for eye loss.</title>
        <authorList>
            <person name="McGaugh S.E."/>
            <person name="Gross J.B."/>
            <person name="Aken B."/>
            <person name="Blin M."/>
            <person name="Borowsky R."/>
            <person name="Chalopin D."/>
            <person name="Hinaux H."/>
            <person name="Jeffery W.R."/>
            <person name="Keene A."/>
            <person name="Ma L."/>
            <person name="Minx P."/>
            <person name="Murphy D."/>
            <person name="O'Quin K.E."/>
            <person name="Retaux S."/>
            <person name="Rohner N."/>
            <person name="Searle S.M."/>
            <person name="Stahl B.A."/>
            <person name="Tabin C."/>
            <person name="Volff J.N."/>
            <person name="Yoshizawa M."/>
            <person name="Warren W.C."/>
        </authorList>
    </citation>
    <scope>NUCLEOTIDE SEQUENCE [LARGE SCALE GENOMIC DNA]</scope>
    <source>
        <strain evidence="4">female</strain>
    </source>
</reference>
<dbReference type="Bgee" id="ENSAMXG00000037969">
    <property type="expression patterns" value="Expressed in zone of skin and 12 other cell types or tissues"/>
</dbReference>
<dbReference type="PANTHER" id="PTHR19957:SF30">
    <property type="entry name" value="SYNTAXIN-11"/>
    <property type="match status" value="1"/>
</dbReference>
<evidence type="ECO:0000313" key="3">
    <source>
        <dbReference type="Ensembl" id="ENSAMXP00000042906.1"/>
    </source>
</evidence>
<dbReference type="InParanoid" id="A0A3B1JMF1"/>
<dbReference type="STRING" id="7994.ENSAMXP00000042906"/>
<dbReference type="SUPFAM" id="SSF58038">
    <property type="entry name" value="SNARE fusion complex"/>
    <property type="match status" value="1"/>
</dbReference>
<keyword evidence="1" id="KW-0175">Coiled coil</keyword>
<reference evidence="3" key="3">
    <citation type="submission" date="2025-08" db="UniProtKB">
        <authorList>
            <consortium name="Ensembl"/>
        </authorList>
    </citation>
    <scope>IDENTIFICATION</scope>
</reference>
<organism evidence="3 4">
    <name type="scientific">Astyanax mexicanus</name>
    <name type="common">Blind cave fish</name>
    <name type="synonym">Astyanax fasciatus mexicanus</name>
    <dbReference type="NCBI Taxonomy" id="7994"/>
    <lineage>
        <taxon>Eukaryota</taxon>
        <taxon>Metazoa</taxon>
        <taxon>Chordata</taxon>
        <taxon>Craniata</taxon>
        <taxon>Vertebrata</taxon>
        <taxon>Euteleostomi</taxon>
        <taxon>Actinopterygii</taxon>
        <taxon>Neopterygii</taxon>
        <taxon>Teleostei</taxon>
        <taxon>Ostariophysi</taxon>
        <taxon>Characiformes</taxon>
        <taxon>Characoidei</taxon>
        <taxon>Acestrorhamphidae</taxon>
        <taxon>Acestrorhamphinae</taxon>
        <taxon>Astyanax</taxon>
    </lineage>
</organism>
<dbReference type="GO" id="GO:0048278">
    <property type="term" value="P:vesicle docking"/>
    <property type="evidence" value="ECO:0007669"/>
    <property type="project" value="TreeGrafter"/>
</dbReference>
<evidence type="ECO:0000259" key="2">
    <source>
        <dbReference type="PROSITE" id="PS50192"/>
    </source>
</evidence>
<dbReference type="SMART" id="SM00397">
    <property type="entry name" value="t_SNARE"/>
    <property type="match status" value="1"/>
</dbReference>
<dbReference type="GO" id="GO:0006886">
    <property type="term" value="P:intracellular protein transport"/>
    <property type="evidence" value="ECO:0007669"/>
    <property type="project" value="TreeGrafter"/>
</dbReference>
<dbReference type="InterPro" id="IPR000727">
    <property type="entry name" value="T_SNARE_dom"/>
</dbReference>
<dbReference type="GO" id="GO:0048787">
    <property type="term" value="C:presynaptic active zone membrane"/>
    <property type="evidence" value="ECO:0007669"/>
    <property type="project" value="TreeGrafter"/>
</dbReference>
<evidence type="ECO:0000256" key="1">
    <source>
        <dbReference type="ARBA" id="ARBA00023054"/>
    </source>
</evidence>
<sequence length="107" mass="12061">MGKEVTGDQIEDMMRLGSGMCSRDALSTDGRAFRSALNEIENLRELFFQLALLVEEQGAMVNNIEANVFATQEFIGKATTEIKKAVKYKKKHPCRQLFCCCFPCCNK</sequence>
<dbReference type="Pfam" id="PF05739">
    <property type="entry name" value="SNARE"/>
    <property type="match status" value="1"/>
</dbReference>
<proteinExistence type="predicted"/>
<evidence type="ECO:0000313" key="4">
    <source>
        <dbReference type="Proteomes" id="UP000018467"/>
    </source>
</evidence>
<dbReference type="PROSITE" id="PS50192">
    <property type="entry name" value="T_SNARE"/>
    <property type="match status" value="1"/>
</dbReference>
<keyword evidence="4" id="KW-1185">Reference proteome</keyword>
<name>A0A3B1JMF1_ASTMX</name>
<dbReference type="Gene3D" id="1.20.5.110">
    <property type="match status" value="1"/>
</dbReference>
<dbReference type="PANTHER" id="PTHR19957">
    <property type="entry name" value="SYNTAXIN"/>
    <property type="match status" value="1"/>
</dbReference>
<dbReference type="InterPro" id="IPR045242">
    <property type="entry name" value="Syntaxin"/>
</dbReference>
<reference evidence="4" key="1">
    <citation type="submission" date="2013-03" db="EMBL/GenBank/DDBJ databases">
        <authorList>
            <person name="Jeffery W."/>
            <person name="Warren W."/>
            <person name="Wilson R.K."/>
        </authorList>
    </citation>
    <scope>NUCLEOTIDE SEQUENCE</scope>
    <source>
        <strain evidence="4">female</strain>
    </source>
</reference>
<dbReference type="GeneTree" id="ENSGT00970000193911"/>